<comment type="caution">
    <text evidence="2">The sequence shown here is derived from an EMBL/GenBank/DDBJ whole genome shotgun (WGS) entry which is preliminary data.</text>
</comment>
<sequence length="65" mass="6943">MSTYRHTTNAQRRPSRLRLAGAAGATCADETQPPPSAPKVAPPGTTLNELRNGVDERVERIGDVS</sequence>
<evidence type="ECO:0000313" key="2">
    <source>
        <dbReference type="EMBL" id="MET9844777.1"/>
    </source>
</evidence>
<evidence type="ECO:0000313" key="3">
    <source>
        <dbReference type="Proteomes" id="UP001550210"/>
    </source>
</evidence>
<keyword evidence="3" id="KW-1185">Reference proteome</keyword>
<feature type="compositionally biased region" description="Pro residues" evidence="1">
    <location>
        <begin position="32"/>
        <end position="41"/>
    </location>
</feature>
<dbReference type="EMBL" id="JBEXPZ010000010">
    <property type="protein sequence ID" value="MET9844777.1"/>
    <property type="molecule type" value="Genomic_DNA"/>
</dbReference>
<protein>
    <submittedName>
        <fullName evidence="2">Uncharacterized protein</fullName>
    </submittedName>
</protein>
<feature type="compositionally biased region" description="Basic and acidic residues" evidence="1">
    <location>
        <begin position="52"/>
        <end position="65"/>
    </location>
</feature>
<reference evidence="2 3" key="1">
    <citation type="submission" date="2024-06" db="EMBL/GenBank/DDBJ databases">
        <title>The Natural Products Discovery Center: Release of the First 8490 Sequenced Strains for Exploring Actinobacteria Biosynthetic Diversity.</title>
        <authorList>
            <person name="Kalkreuter E."/>
            <person name="Kautsar S.A."/>
            <person name="Yang D."/>
            <person name="Bader C.D."/>
            <person name="Teijaro C.N."/>
            <person name="Fluegel L."/>
            <person name="Davis C.M."/>
            <person name="Simpson J.R."/>
            <person name="Lauterbach L."/>
            <person name="Steele A.D."/>
            <person name="Gui C."/>
            <person name="Meng S."/>
            <person name="Li G."/>
            <person name="Viehrig K."/>
            <person name="Ye F."/>
            <person name="Su P."/>
            <person name="Kiefer A.F."/>
            <person name="Nichols A."/>
            <person name="Cepeda A.J."/>
            <person name="Yan W."/>
            <person name="Fan B."/>
            <person name="Jiang Y."/>
            <person name="Adhikari A."/>
            <person name="Zheng C.-J."/>
            <person name="Schuster L."/>
            <person name="Cowan T.M."/>
            <person name="Smanski M.J."/>
            <person name="Chevrette M.G."/>
            <person name="De Carvalho L.P.S."/>
            <person name="Shen B."/>
        </authorList>
    </citation>
    <scope>NUCLEOTIDE SEQUENCE [LARGE SCALE GENOMIC DNA]</scope>
    <source>
        <strain evidence="2 3">NPDC006434</strain>
    </source>
</reference>
<dbReference type="Proteomes" id="UP001550210">
    <property type="component" value="Unassembled WGS sequence"/>
</dbReference>
<feature type="region of interest" description="Disordered" evidence="1">
    <location>
        <begin position="22"/>
        <end position="65"/>
    </location>
</feature>
<gene>
    <name evidence="2" type="ORF">ABZZ21_09360</name>
</gene>
<dbReference type="RefSeq" id="WP_355395182.1">
    <property type="nucleotide sequence ID" value="NZ_JBEGHN010000005.1"/>
</dbReference>
<proteinExistence type="predicted"/>
<evidence type="ECO:0000256" key="1">
    <source>
        <dbReference type="SAM" id="MobiDB-lite"/>
    </source>
</evidence>
<name>A0ABV2UUC0_9ACTN</name>
<accession>A0ABV2UUC0</accession>
<organism evidence="2 3">
    <name type="scientific">Streptomyces ossamyceticus</name>
    <dbReference type="NCBI Taxonomy" id="249581"/>
    <lineage>
        <taxon>Bacteria</taxon>
        <taxon>Bacillati</taxon>
        <taxon>Actinomycetota</taxon>
        <taxon>Actinomycetes</taxon>
        <taxon>Kitasatosporales</taxon>
        <taxon>Streptomycetaceae</taxon>
        <taxon>Streptomyces</taxon>
    </lineage>
</organism>